<protein>
    <recommendedName>
        <fullName evidence="4 10">Outer-membrane lipoprotein carrier protein</fullName>
    </recommendedName>
</protein>
<keyword evidence="5 10" id="KW-0813">Transport</keyword>
<accession>A0A2S0P6H9</accession>
<evidence type="ECO:0000256" key="8">
    <source>
        <dbReference type="ARBA" id="ARBA00022927"/>
    </source>
</evidence>
<organism evidence="11 12">
    <name type="scientific">Microvirgula aerodenitrificans</name>
    <dbReference type="NCBI Taxonomy" id="57480"/>
    <lineage>
        <taxon>Bacteria</taxon>
        <taxon>Pseudomonadati</taxon>
        <taxon>Pseudomonadota</taxon>
        <taxon>Betaproteobacteria</taxon>
        <taxon>Neisseriales</taxon>
        <taxon>Aquaspirillaceae</taxon>
        <taxon>Microvirgula</taxon>
    </lineage>
</organism>
<dbReference type="KEGG" id="maer:DAI18_02170"/>
<dbReference type="Proteomes" id="UP000244173">
    <property type="component" value="Chromosome"/>
</dbReference>
<keyword evidence="9 10" id="KW-0143">Chaperone</keyword>
<comment type="function">
    <text evidence="10">Participates in the translocation of lipoproteins from the inner membrane to the outer membrane. Only forms a complex with a lipoprotein if the residue after the N-terminal Cys is not an aspartate (The Asp acts as a targeting signal to indicate that the lipoprotein should stay in the inner membrane).</text>
</comment>
<comment type="subunit">
    <text evidence="3 10">Monomer.</text>
</comment>
<dbReference type="GO" id="GO:0042953">
    <property type="term" value="P:lipoprotein transport"/>
    <property type="evidence" value="ECO:0007669"/>
    <property type="project" value="InterPro"/>
</dbReference>
<dbReference type="CDD" id="cd16325">
    <property type="entry name" value="LolA"/>
    <property type="match status" value="1"/>
</dbReference>
<dbReference type="InterPro" id="IPR004564">
    <property type="entry name" value="OM_lipoprot_carrier_LolA-like"/>
</dbReference>
<evidence type="ECO:0000256" key="7">
    <source>
        <dbReference type="ARBA" id="ARBA00022764"/>
    </source>
</evidence>
<dbReference type="EMBL" id="CP028519">
    <property type="protein sequence ID" value="AVY92978.1"/>
    <property type="molecule type" value="Genomic_DNA"/>
</dbReference>
<dbReference type="HAMAP" id="MF_00240">
    <property type="entry name" value="LolA"/>
    <property type="match status" value="1"/>
</dbReference>
<evidence type="ECO:0000256" key="4">
    <source>
        <dbReference type="ARBA" id="ARBA00014035"/>
    </source>
</evidence>
<evidence type="ECO:0000256" key="3">
    <source>
        <dbReference type="ARBA" id="ARBA00011245"/>
    </source>
</evidence>
<name>A0A2S0P6H9_9NEIS</name>
<evidence type="ECO:0000313" key="12">
    <source>
        <dbReference type="Proteomes" id="UP000244173"/>
    </source>
</evidence>
<feature type="signal peptide" evidence="10">
    <location>
        <begin position="1"/>
        <end position="19"/>
    </location>
</feature>
<keyword evidence="8 10" id="KW-0653">Protein transport</keyword>
<dbReference type="Gene3D" id="2.50.20.10">
    <property type="entry name" value="Lipoprotein localisation LolA/LolB/LppX"/>
    <property type="match status" value="1"/>
</dbReference>
<comment type="subcellular location">
    <subcellularLocation>
        <location evidence="1 10">Periplasm</location>
    </subcellularLocation>
</comment>
<proteinExistence type="inferred from homology"/>
<dbReference type="AlphaFoldDB" id="A0A2S0P6H9"/>
<dbReference type="PANTHER" id="PTHR35869:SF1">
    <property type="entry name" value="OUTER-MEMBRANE LIPOPROTEIN CARRIER PROTEIN"/>
    <property type="match status" value="1"/>
</dbReference>
<sequence precursor="true">MKKLLVTALIALAPLAAHADGIAQLKRFVGETRSMKASFSQVVTGRQTQTASGSMELSRPGKFRWSYTRPYAQLIVGDGKRLWVYDQDLAQVTTKKLDDALGSSPAALLAGSNEIERDYTLKNLGVENGLDWLSATPKREGTFNAVRMGFRDGNLVRMVLADSFGQTTTLEFSNLQKNPKLDPSHFRFTPPKGVDVVGD</sequence>
<dbReference type="SUPFAM" id="SSF89392">
    <property type="entry name" value="Prokaryotic lipoproteins and lipoprotein localization factors"/>
    <property type="match status" value="1"/>
</dbReference>
<feature type="chain" id="PRO_5015790277" description="Outer-membrane lipoprotein carrier protein" evidence="10">
    <location>
        <begin position="20"/>
        <end position="199"/>
    </location>
</feature>
<evidence type="ECO:0000256" key="1">
    <source>
        <dbReference type="ARBA" id="ARBA00004418"/>
    </source>
</evidence>
<gene>
    <name evidence="10 11" type="primary">lolA</name>
    <name evidence="11" type="ORF">DAI18_02170</name>
</gene>
<dbReference type="GO" id="GO:0042597">
    <property type="term" value="C:periplasmic space"/>
    <property type="evidence" value="ECO:0007669"/>
    <property type="project" value="UniProtKB-SubCell"/>
</dbReference>
<dbReference type="OrthoDB" id="9787361at2"/>
<keyword evidence="11" id="KW-0449">Lipoprotein</keyword>
<evidence type="ECO:0000256" key="5">
    <source>
        <dbReference type="ARBA" id="ARBA00022448"/>
    </source>
</evidence>
<evidence type="ECO:0000256" key="2">
    <source>
        <dbReference type="ARBA" id="ARBA00007615"/>
    </source>
</evidence>
<keyword evidence="7 10" id="KW-0574">Periplasm</keyword>
<dbReference type="PANTHER" id="PTHR35869">
    <property type="entry name" value="OUTER-MEMBRANE LIPOPROTEIN CARRIER PROTEIN"/>
    <property type="match status" value="1"/>
</dbReference>
<evidence type="ECO:0000256" key="10">
    <source>
        <dbReference type="HAMAP-Rule" id="MF_00240"/>
    </source>
</evidence>
<dbReference type="InterPro" id="IPR029046">
    <property type="entry name" value="LolA/LolB/LppX"/>
</dbReference>
<dbReference type="InterPro" id="IPR018323">
    <property type="entry name" value="OM_lipoprot_carrier_LolA_Pbac"/>
</dbReference>
<evidence type="ECO:0000256" key="9">
    <source>
        <dbReference type="ARBA" id="ARBA00023186"/>
    </source>
</evidence>
<keyword evidence="12" id="KW-1185">Reference proteome</keyword>
<dbReference type="Pfam" id="PF03548">
    <property type="entry name" value="LolA"/>
    <property type="match status" value="1"/>
</dbReference>
<evidence type="ECO:0000313" key="11">
    <source>
        <dbReference type="EMBL" id="AVY92978.1"/>
    </source>
</evidence>
<dbReference type="STRING" id="1122240.GCA_000620105_03355"/>
<keyword evidence="6 10" id="KW-0732">Signal</keyword>
<dbReference type="NCBIfam" id="TIGR00547">
    <property type="entry name" value="lolA"/>
    <property type="match status" value="1"/>
</dbReference>
<evidence type="ECO:0000256" key="6">
    <source>
        <dbReference type="ARBA" id="ARBA00022729"/>
    </source>
</evidence>
<reference evidence="11 12" key="1">
    <citation type="submission" date="2018-04" db="EMBL/GenBank/DDBJ databases">
        <title>Denitrifier Microvirgula.</title>
        <authorList>
            <person name="Anderson E."/>
            <person name="Jang J."/>
            <person name="Ishii S."/>
        </authorList>
    </citation>
    <scope>NUCLEOTIDE SEQUENCE [LARGE SCALE GENOMIC DNA]</scope>
    <source>
        <strain evidence="11 12">BE2.4</strain>
    </source>
</reference>
<dbReference type="GO" id="GO:0044874">
    <property type="term" value="P:lipoprotein localization to outer membrane"/>
    <property type="evidence" value="ECO:0007669"/>
    <property type="project" value="UniProtKB-UniRule"/>
</dbReference>
<dbReference type="RefSeq" id="WP_028500196.1">
    <property type="nucleotide sequence ID" value="NZ_CALFSO010000055.1"/>
</dbReference>
<comment type="similarity">
    <text evidence="2 10">Belongs to the LolA family.</text>
</comment>